<feature type="chain" id="PRO_5045122206" description="Spherulin 4-like cell surface protein" evidence="1">
    <location>
        <begin position="27"/>
        <end position="265"/>
    </location>
</feature>
<evidence type="ECO:0000256" key="1">
    <source>
        <dbReference type="SAM" id="SignalP"/>
    </source>
</evidence>
<dbReference type="InterPro" id="IPR021986">
    <property type="entry name" value="Spherulin4"/>
</dbReference>
<evidence type="ECO:0000313" key="3">
    <source>
        <dbReference type="Proteomes" id="UP001498398"/>
    </source>
</evidence>
<dbReference type="PANTHER" id="PTHR35040">
    <property type="match status" value="1"/>
</dbReference>
<keyword evidence="1" id="KW-0732">Signal</keyword>
<evidence type="ECO:0008006" key="4">
    <source>
        <dbReference type="Google" id="ProtNLM"/>
    </source>
</evidence>
<dbReference type="Pfam" id="PF12138">
    <property type="entry name" value="Spherulin4"/>
    <property type="match status" value="1"/>
</dbReference>
<organism evidence="2 3">
    <name type="scientific">Marasmiellus scandens</name>
    <dbReference type="NCBI Taxonomy" id="2682957"/>
    <lineage>
        <taxon>Eukaryota</taxon>
        <taxon>Fungi</taxon>
        <taxon>Dikarya</taxon>
        <taxon>Basidiomycota</taxon>
        <taxon>Agaricomycotina</taxon>
        <taxon>Agaricomycetes</taxon>
        <taxon>Agaricomycetidae</taxon>
        <taxon>Agaricales</taxon>
        <taxon>Marasmiineae</taxon>
        <taxon>Omphalotaceae</taxon>
        <taxon>Marasmiellus</taxon>
    </lineage>
</organism>
<dbReference type="PANTHER" id="PTHR35040:SF9">
    <property type="entry name" value="4-LIKE CELL SURFACE PROTEIN, PUTATIVE (AFU_ORTHOLOGUE AFUA_4G14080)-RELATED"/>
    <property type="match status" value="1"/>
</dbReference>
<reference evidence="2 3" key="1">
    <citation type="submission" date="2024-01" db="EMBL/GenBank/DDBJ databases">
        <title>A draft genome for the cacao thread blight pathogen Marasmiellus scandens.</title>
        <authorList>
            <person name="Baruah I.K."/>
            <person name="Leung J."/>
            <person name="Bukari Y."/>
            <person name="Amoako-Attah I."/>
            <person name="Meinhardt L.W."/>
            <person name="Bailey B.A."/>
            <person name="Cohen S.P."/>
        </authorList>
    </citation>
    <scope>NUCLEOTIDE SEQUENCE [LARGE SCALE GENOMIC DNA]</scope>
    <source>
        <strain evidence="2 3">GH-19</strain>
    </source>
</reference>
<proteinExistence type="predicted"/>
<protein>
    <recommendedName>
        <fullName evidence="4">Spherulin 4-like cell surface protein</fullName>
    </recommendedName>
</protein>
<feature type="signal peptide" evidence="1">
    <location>
        <begin position="1"/>
        <end position="26"/>
    </location>
</feature>
<evidence type="ECO:0000313" key="2">
    <source>
        <dbReference type="EMBL" id="KAK7460544.1"/>
    </source>
</evidence>
<accession>A0ABR1JKY4</accession>
<gene>
    <name evidence="2" type="ORF">VKT23_009264</name>
</gene>
<dbReference type="EMBL" id="JBANRG010000015">
    <property type="protein sequence ID" value="KAK7460544.1"/>
    <property type="molecule type" value="Genomic_DNA"/>
</dbReference>
<keyword evidence="3" id="KW-1185">Reference proteome</keyword>
<sequence>MLLNLRFLGTLTSTLLIQNLYHGVSAQLTTGAIFPLYIYPTSCASWSAVIDSVSANPTLPFYIIINPSSGPVQVPDPGYQECIPELTSGSDNVVTVGYVRTQYGNRASSDVIADVETYMGWDAAYRPTGIFFDEVNATADHVQLYSDYAAQVRQDVSGDSTVILNPGIPVSVDDYYGIADLIVTTETFFDDFDPSSLPISQSEPASQQAVVLHTGPQTLPTSFIDEMTGLGIGALYITNMNLANAYNTTPSYWGEFCEELVDSQT</sequence>
<name>A0ABR1JKY4_9AGAR</name>
<dbReference type="Proteomes" id="UP001498398">
    <property type="component" value="Unassembled WGS sequence"/>
</dbReference>
<comment type="caution">
    <text evidence="2">The sequence shown here is derived from an EMBL/GenBank/DDBJ whole genome shotgun (WGS) entry which is preliminary data.</text>
</comment>